<feature type="compositionally biased region" description="Polar residues" evidence="1">
    <location>
        <begin position="89"/>
        <end position="100"/>
    </location>
</feature>
<dbReference type="RefSeq" id="XP_070882893.1">
    <property type="nucleotide sequence ID" value="XM_071030002.1"/>
</dbReference>
<evidence type="ECO:0000256" key="1">
    <source>
        <dbReference type="SAM" id="MobiDB-lite"/>
    </source>
</evidence>
<comment type="caution">
    <text evidence="2">The sequence shown here is derived from an EMBL/GenBank/DDBJ whole genome shotgun (WGS) entry which is preliminary data.</text>
</comment>
<accession>A0ABR4LHA2</accession>
<gene>
    <name evidence="2" type="ORF">BJX67DRAFT_362478</name>
</gene>
<proteinExistence type="predicted"/>
<organism evidence="2 3">
    <name type="scientific">Aspergillus lucknowensis</name>
    <dbReference type="NCBI Taxonomy" id="176173"/>
    <lineage>
        <taxon>Eukaryota</taxon>
        <taxon>Fungi</taxon>
        <taxon>Dikarya</taxon>
        <taxon>Ascomycota</taxon>
        <taxon>Pezizomycotina</taxon>
        <taxon>Eurotiomycetes</taxon>
        <taxon>Eurotiomycetidae</taxon>
        <taxon>Eurotiales</taxon>
        <taxon>Aspergillaceae</taxon>
        <taxon>Aspergillus</taxon>
        <taxon>Aspergillus subgen. Nidulantes</taxon>
    </lineage>
</organism>
<dbReference type="GeneID" id="98145074"/>
<feature type="region of interest" description="Disordered" evidence="1">
    <location>
        <begin position="82"/>
        <end position="114"/>
    </location>
</feature>
<sequence length="150" mass="16508">MPSLSFALHTIDCDCGIHVSLTRPHTTTRERSQVAASDRPGLPLAQRRRLGDIGHLPSLLLLLPLLEPERLELESSRCHGGTKGECGTHVTNEMDSNSQNSSSFRHRPSSSSHHFVGCDRLIRLCRSDSLTRDTLEGSISDLVPRSLTTT</sequence>
<evidence type="ECO:0000313" key="2">
    <source>
        <dbReference type="EMBL" id="KAL2863914.1"/>
    </source>
</evidence>
<reference evidence="2 3" key="1">
    <citation type="submission" date="2024-07" db="EMBL/GenBank/DDBJ databases">
        <title>Section-level genome sequencing and comparative genomics of Aspergillus sections Usti and Cavernicolus.</title>
        <authorList>
            <consortium name="Lawrence Berkeley National Laboratory"/>
            <person name="Nybo J.L."/>
            <person name="Vesth T.C."/>
            <person name="Theobald S."/>
            <person name="Frisvad J.C."/>
            <person name="Larsen T.O."/>
            <person name="Kjaerboelling I."/>
            <person name="Rothschild-Mancinelli K."/>
            <person name="Lyhne E.K."/>
            <person name="Kogle M.E."/>
            <person name="Barry K."/>
            <person name="Clum A."/>
            <person name="Na H."/>
            <person name="Ledsgaard L."/>
            <person name="Lin J."/>
            <person name="Lipzen A."/>
            <person name="Kuo A."/>
            <person name="Riley R."/>
            <person name="Mondo S."/>
            <person name="Labutti K."/>
            <person name="Haridas S."/>
            <person name="Pangalinan J."/>
            <person name="Salamov A.A."/>
            <person name="Simmons B.A."/>
            <person name="Magnuson J.K."/>
            <person name="Chen J."/>
            <person name="Drula E."/>
            <person name="Henrissat B."/>
            <person name="Wiebenga A."/>
            <person name="Lubbers R.J."/>
            <person name="Gomes A.C."/>
            <person name="Macurrencykelacurrency M.R."/>
            <person name="Stajich J."/>
            <person name="Grigoriev I.V."/>
            <person name="Mortensen U.H."/>
            <person name="De Vries R.P."/>
            <person name="Baker S.E."/>
            <person name="Andersen M.R."/>
        </authorList>
    </citation>
    <scope>NUCLEOTIDE SEQUENCE [LARGE SCALE GENOMIC DNA]</scope>
    <source>
        <strain evidence="2 3">CBS 449.75</strain>
    </source>
</reference>
<keyword evidence="3" id="KW-1185">Reference proteome</keyword>
<protein>
    <submittedName>
        <fullName evidence="2">Uncharacterized protein</fullName>
    </submittedName>
</protein>
<dbReference type="Proteomes" id="UP001610432">
    <property type="component" value="Unassembled WGS sequence"/>
</dbReference>
<name>A0ABR4LHA2_9EURO</name>
<dbReference type="EMBL" id="JBFXLQ010000046">
    <property type="protein sequence ID" value="KAL2863914.1"/>
    <property type="molecule type" value="Genomic_DNA"/>
</dbReference>
<evidence type="ECO:0000313" key="3">
    <source>
        <dbReference type="Proteomes" id="UP001610432"/>
    </source>
</evidence>